<keyword evidence="2" id="KW-1185">Reference proteome</keyword>
<dbReference type="Proteomes" id="UP000235616">
    <property type="component" value="Unassembled WGS sequence"/>
</dbReference>
<accession>A0A2N7VZP4</accession>
<reference evidence="1 2" key="1">
    <citation type="submission" date="2018-01" db="EMBL/GenBank/DDBJ databases">
        <title>Whole genome analyses suggest that Burkholderia sensu lato contains two further novel genera in the rhizoxinica-symbiotica group Mycetohabitans gen. nov., and Trinickia gen. nov.: implications for the evolution of diazotrophy and nodulation in the Burkholderiaceae.</title>
        <authorList>
            <person name="Estrada-de los Santos P."/>
            <person name="Palmer M."/>
            <person name="Chavez-Ramirez B."/>
            <person name="Beukes C."/>
            <person name="Steenkamp E.T."/>
            <person name="Hirsch A.M."/>
            <person name="Manyaka P."/>
            <person name="Maluk M."/>
            <person name="Lafos M."/>
            <person name="Crook M."/>
            <person name="Gross E."/>
            <person name="Simon M.F."/>
            <person name="Bueno dos Reis Junior F."/>
            <person name="Poole P.S."/>
            <person name="Venter S.N."/>
            <person name="James E.K."/>
        </authorList>
    </citation>
    <scope>NUCLEOTIDE SEQUENCE [LARGE SCALE GENOMIC DNA]</scope>
    <source>
        <strain evidence="1 2">GIMN1.004</strain>
    </source>
</reference>
<dbReference type="EMBL" id="PNYA01000003">
    <property type="protein sequence ID" value="PMS22632.1"/>
    <property type="molecule type" value="Genomic_DNA"/>
</dbReference>
<comment type="caution">
    <text evidence="1">The sequence shown here is derived from an EMBL/GenBank/DDBJ whole genome shotgun (WGS) entry which is preliminary data.</text>
</comment>
<evidence type="ECO:0000313" key="2">
    <source>
        <dbReference type="Proteomes" id="UP000235616"/>
    </source>
</evidence>
<protein>
    <submittedName>
        <fullName evidence="1">Uncharacterized protein</fullName>
    </submittedName>
</protein>
<sequence>MAVGLLFGPLGVAANGINVERITDLMGKSGAHSSVYSVDALAEARAAWPAVKLMPDDAPVAPDTLVVQPFIQLFVADEKAGINTLVSARVESNQHPAGESSSKPWIGIYSYVLKGTLPLDALKSPLSSEQLDQYRAAIRAGYAEIRSELEFDLKGGKPPKRQIAWVGSPVLGVGLPGDIEVGPSGRLSLRVSAQNMGIGTESLASYSVFVFPSPDQYTFVNGPVDRETK</sequence>
<evidence type="ECO:0000313" key="1">
    <source>
        <dbReference type="EMBL" id="PMS22632.1"/>
    </source>
</evidence>
<gene>
    <name evidence="1" type="ORF">C0Z18_04790</name>
</gene>
<dbReference type="AlphaFoldDB" id="A0A2N7VZP4"/>
<proteinExistence type="predicted"/>
<organism evidence="1 2">
    <name type="scientific">Trinickia dabaoshanensis</name>
    <dbReference type="NCBI Taxonomy" id="564714"/>
    <lineage>
        <taxon>Bacteria</taxon>
        <taxon>Pseudomonadati</taxon>
        <taxon>Pseudomonadota</taxon>
        <taxon>Betaproteobacteria</taxon>
        <taxon>Burkholderiales</taxon>
        <taxon>Burkholderiaceae</taxon>
        <taxon>Trinickia</taxon>
    </lineage>
</organism>
<name>A0A2N7VZP4_9BURK</name>